<dbReference type="PANTHER" id="PTHR42770">
    <property type="entry name" value="AMINO ACID TRANSPORTER-RELATED"/>
    <property type="match status" value="1"/>
</dbReference>
<dbReference type="PIRSF" id="PIRSF006060">
    <property type="entry name" value="AA_transporter"/>
    <property type="match status" value="1"/>
</dbReference>
<comment type="subcellular location">
    <subcellularLocation>
        <location evidence="1">Cell membrane</location>
        <topology evidence="1">Multi-pass membrane protein</topology>
    </subcellularLocation>
</comment>
<evidence type="ECO:0000313" key="8">
    <source>
        <dbReference type="Proteomes" id="UP001595904"/>
    </source>
</evidence>
<dbReference type="RefSeq" id="WP_380602722.1">
    <property type="nucleotide sequence ID" value="NZ_JBHSDU010000014.1"/>
</dbReference>
<feature type="transmembrane region" description="Helical" evidence="6">
    <location>
        <begin position="341"/>
        <end position="360"/>
    </location>
</feature>
<keyword evidence="2" id="KW-1003">Cell membrane</keyword>
<keyword evidence="3 6" id="KW-0812">Transmembrane</keyword>
<evidence type="ECO:0000256" key="1">
    <source>
        <dbReference type="ARBA" id="ARBA00004651"/>
    </source>
</evidence>
<dbReference type="Gene3D" id="1.20.1740.10">
    <property type="entry name" value="Amino acid/polyamine transporter I"/>
    <property type="match status" value="1"/>
</dbReference>
<dbReference type="InterPro" id="IPR002293">
    <property type="entry name" value="AA/rel_permease1"/>
</dbReference>
<feature type="transmembrane region" description="Helical" evidence="6">
    <location>
        <begin position="131"/>
        <end position="151"/>
    </location>
</feature>
<evidence type="ECO:0000313" key="7">
    <source>
        <dbReference type="EMBL" id="MFC4312916.1"/>
    </source>
</evidence>
<feature type="transmembrane region" description="Helical" evidence="6">
    <location>
        <begin position="433"/>
        <end position="450"/>
    </location>
</feature>
<comment type="caution">
    <text evidence="7">The sequence shown here is derived from an EMBL/GenBank/DDBJ whole genome shotgun (WGS) entry which is preliminary data.</text>
</comment>
<proteinExistence type="predicted"/>
<dbReference type="InterPro" id="IPR050367">
    <property type="entry name" value="APC_superfamily"/>
</dbReference>
<dbReference type="PANTHER" id="PTHR42770:SF7">
    <property type="entry name" value="MEMBRANE PROTEIN"/>
    <property type="match status" value="1"/>
</dbReference>
<sequence length="473" mass="50127">MKRSSGLGPFQLFTVLFGTIIGVAWIVATGLWINEAGPVGALLAFGVGALIMWLIGLCFAEMMAMFPDANGSMAYVFEAFGERAAAAAGWFLVLMYAATCGWYFVTIAWLLETVLPSLGGPVIYEAFAGQVRLGDVLLGLGGVVTITIVNLRGVGPRAIFQDALVVMKIVIGITLFGCALLLGRSEHLKPLFAVETATPAWLGVVSVAVMTPFFFAGFDVLPQAVRDRRPDVRLQSLGAIVGLATAGAFIFYGGAILAASVSMERPALQTATLPIFSAFKDGLGQPWLAYLAILAGISGILTGWNSNLMSGARVLQGMARAGVTLPFFALERVPRTGEPPVPLRATLFISALAVSMGLLGRNALGPIVDMAAVPLLVVFALVCTGLIKLRRLRPNDARPYRVSDGTLLPWFAVALSIGLIAAGIVTALAGGGLLQWVLMLLWTLAGALFWRVAASYRNSLDVNERKLRVLQGE</sequence>
<reference evidence="8" key="1">
    <citation type="journal article" date="2019" name="Int. J. Syst. Evol. Microbiol.">
        <title>The Global Catalogue of Microorganisms (GCM) 10K type strain sequencing project: providing services to taxonomists for standard genome sequencing and annotation.</title>
        <authorList>
            <consortium name="The Broad Institute Genomics Platform"/>
            <consortium name="The Broad Institute Genome Sequencing Center for Infectious Disease"/>
            <person name="Wu L."/>
            <person name="Ma J."/>
        </authorList>
    </citation>
    <scope>NUCLEOTIDE SEQUENCE [LARGE SCALE GENOMIC DNA]</scope>
    <source>
        <strain evidence="8">CGMCC 1.10759</strain>
    </source>
</reference>
<evidence type="ECO:0000256" key="3">
    <source>
        <dbReference type="ARBA" id="ARBA00022692"/>
    </source>
</evidence>
<evidence type="ECO:0000256" key="6">
    <source>
        <dbReference type="SAM" id="Phobius"/>
    </source>
</evidence>
<feature type="transmembrane region" description="Helical" evidence="6">
    <location>
        <begin position="39"/>
        <end position="66"/>
    </location>
</feature>
<dbReference type="EMBL" id="JBHSDU010000014">
    <property type="protein sequence ID" value="MFC4312916.1"/>
    <property type="molecule type" value="Genomic_DNA"/>
</dbReference>
<feature type="transmembrane region" description="Helical" evidence="6">
    <location>
        <begin position="407"/>
        <end position="427"/>
    </location>
</feature>
<keyword evidence="5 6" id="KW-0472">Membrane</keyword>
<feature type="transmembrane region" description="Helical" evidence="6">
    <location>
        <begin position="366"/>
        <end position="387"/>
    </location>
</feature>
<gene>
    <name evidence="7" type="ORF">ACFPN2_27780</name>
</gene>
<feature type="transmembrane region" description="Helical" evidence="6">
    <location>
        <begin position="202"/>
        <end position="225"/>
    </location>
</feature>
<feature type="transmembrane region" description="Helical" evidence="6">
    <location>
        <begin position="287"/>
        <end position="304"/>
    </location>
</feature>
<dbReference type="Pfam" id="PF13520">
    <property type="entry name" value="AA_permease_2"/>
    <property type="match status" value="1"/>
</dbReference>
<feature type="transmembrane region" description="Helical" evidence="6">
    <location>
        <begin position="87"/>
        <end position="111"/>
    </location>
</feature>
<organism evidence="7 8">
    <name type="scientific">Steroidobacter flavus</name>
    <dbReference type="NCBI Taxonomy" id="1842136"/>
    <lineage>
        <taxon>Bacteria</taxon>
        <taxon>Pseudomonadati</taxon>
        <taxon>Pseudomonadota</taxon>
        <taxon>Gammaproteobacteria</taxon>
        <taxon>Steroidobacterales</taxon>
        <taxon>Steroidobacteraceae</taxon>
        <taxon>Steroidobacter</taxon>
    </lineage>
</organism>
<feature type="transmembrane region" description="Helical" evidence="6">
    <location>
        <begin position="12"/>
        <end position="33"/>
    </location>
</feature>
<keyword evidence="8" id="KW-1185">Reference proteome</keyword>
<name>A0ABV8SZ43_9GAMM</name>
<feature type="transmembrane region" description="Helical" evidence="6">
    <location>
        <begin position="237"/>
        <end position="259"/>
    </location>
</feature>
<evidence type="ECO:0000256" key="5">
    <source>
        <dbReference type="ARBA" id="ARBA00023136"/>
    </source>
</evidence>
<protein>
    <submittedName>
        <fullName evidence="7">APC family permease</fullName>
    </submittedName>
</protein>
<evidence type="ECO:0000256" key="2">
    <source>
        <dbReference type="ARBA" id="ARBA00022475"/>
    </source>
</evidence>
<feature type="transmembrane region" description="Helical" evidence="6">
    <location>
        <begin position="163"/>
        <end position="182"/>
    </location>
</feature>
<evidence type="ECO:0000256" key="4">
    <source>
        <dbReference type="ARBA" id="ARBA00022989"/>
    </source>
</evidence>
<keyword evidence="4 6" id="KW-1133">Transmembrane helix</keyword>
<dbReference type="Proteomes" id="UP001595904">
    <property type="component" value="Unassembled WGS sequence"/>
</dbReference>
<accession>A0ABV8SZ43</accession>